<feature type="domain" description="ABC3 transporter permease C-terminal" evidence="8">
    <location>
        <begin position="55"/>
        <end position="168"/>
    </location>
</feature>
<dbReference type="PANTHER" id="PTHR30572:SF4">
    <property type="entry name" value="ABC TRANSPORTER PERMEASE YTRF"/>
    <property type="match status" value="1"/>
</dbReference>
<evidence type="ECO:0000259" key="8">
    <source>
        <dbReference type="Pfam" id="PF02687"/>
    </source>
</evidence>
<proteinExistence type="inferred from homology"/>
<gene>
    <name evidence="9" type="ORF">S01H1_21386</name>
</gene>
<dbReference type="PANTHER" id="PTHR30572">
    <property type="entry name" value="MEMBRANE COMPONENT OF TRANSPORTER-RELATED"/>
    <property type="match status" value="1"/>
</dbReference>
<sequence length="177" mass="19641">ITRILPHTQVVEKSSNVLAKMHAYVKVEDEGKTAIERERENMAHLRVTWTRFAKVLVSLVMVICVVWVALLAVGNVRRRRTEIGILRTLGFRSRQIIYIFLSRAIAIGLVGGILGFLAGGFLASSWTEPVGESNYQWFNVNLLVLAVFVALAITVAASWIPAILAARQDSAVALREE</sequence>
<keyword evidence="5 7" id="KW-0472">Membrane</keyword>
<keyword evidence="4 7" id="KW-1133">Transmembrane helix</keyword>
<feature type="transmembrane region" description="Helical" evidence="7">
    <location>
        <begin position="96"/>
        <end position="122"/>
    </location>
</feature>
<evidence type="ECO:0000313" key="9">
    <source>
        <dbReference type="EMBL" id="GAF94417.1"/>
    </source>
</evidence>
<evidence type="ECO:0000256" key="4">
    <source>
        <dbReference type="ARBA" id="ARBA00022989"/>
    </source>
</evidence>
<evidence type="ECO:0000256" key="2">
    <source>
        <dbReference type="ARBA" id="ARBA00022475"/>
    </source>
</evidence>
<dbReference type="AlphaFoldDB" id="X0U1Y0"/>
<name>X0U1Y0_9ZZZZ</name>
<evidence type="ECO:0000256" key="1">
    <source>
        <dbReference type="ARBA" id="ARBA00004651"/>
    </source>
</evidence>
<feature type="transmembrane region" description="Helical" evidence="7">
    <location>
        <begin position="55"/>
        <end position="76"/>
    </location>
</feature>
<reference evidence="9" key="1">
    <citation type="journal article" date="2014" name="Front. Microbiol.">
        <title>High frequency of phylogenetically diverse reductive dehalogenase-homologous genes in deep subseafloor sedimentary metagenomes.</title>
        <authorList>
            <person name="Kawai M."/>
            <person name="Futagami T."/>
            <person name="Toyoda A."/>
            <person name="Takaki Y."/>
            <person name="Nishi S."/>
            <person name="Hori S."/>
            <person name="Arai W."/>
            <person name="Tsubouchi T."/>
            <person name="Morono Y."/>
            <person name="Uchiyama I."/>
            <person name="Ito T."/>
            <person name="Fujiyama A."/>
            <person name="Inagaki F."/>
            <person name="Takami H."/>
        </authorList>
    </citation>
    <scope>NUCLEOTIDE SEQUENCE</scope>
    <source>
        <strain evidence="9">Expedition CK06-06</strain>
    </source>
</reference>
<comment type="caution">
    <text evidence="9">The sequence shown here is derived from an EMBL/GenBank/DDBJ whole genome shotgun (WGS) entry which is preliminary data.</text>
</comment>
<dbReference type="GO" id="GO:0005886">
    <property type="term" value="C:plasma membrane"/>
    <property type="evidence" value="ECO:0007669"/>
    <property type="project" value="UniProtKB-SubCell"/>
</dbReference>
<feature type="transmembrane region" description="Helical" evidence="7">
    <location>
        <begin position="142"/>
        <end position="166"/>
    </location>
</feature>
<evidence type="ECO:0000256" key="3">
    <source>
        <dbReference type="ARBA" id="ARBA00022692"/>
    </source>
</evidence>
<dbReference type="Pfam" id="PF02687">
    <property type="entry name" value="FtsX"/>
    <property type="match status" value="1"/>
</dbReference>
<keyword evidence="2" id="KW-1003">Cell membrane</keyword>
<accession>X0U1Y0</accession>
<dbReference type="InterPro" id="IPR003838">
    <property type="entry name" value="ABC3_permease_C"/>
</dbReference>
<feature type="non-terminal residue" evidence="9">
    <location>
        <position position="1"/>
    </location>
</feature>
<organism evidence="9">
    <name type="scientific">marine sediment metagenome</name>
    <dbReference type="NCBI Taxonomy" id="412755"/>
    <lineage>
        <taxon>unclassified sequences</taxon>
        <taxon>metagenomes</taxon>
        <taxon>ecological metagenomes</taxon>
    </lineage>
</organism>
<keyword evidence="3 7" id="KW-0812">Transmembrane</keyword>
<evidence type="ECO:0000256" key="6">
    <source>
        <dbReference type="ARBA" id="ARBA00038076"/>
    </source>
</evidence>
<comment type="similarity">
    <text evidence="6">Belongs to the ABC-4 integral membrane protein family.</text>
</comment>
<evidence type="ECO:0000256" key="7">
    <source>
        <dbReference type="SAM" id="Phobius"/>
    </source>
</evidence>
<protein>
    <recommendedName>
        <fullName evidence="8">ABC3 transporter permease C-terminal domain-containing protein</fullName>
    </recommendedName>
</protein>
<comment type="subcellular location">
    <subcellularLocation>
        <location evidence="1">Cell membrane</location>
        <topology evidence="1">Multi-pass membrane protein</topology>
    </subcellularLocation>
</comment>
<dbReference type="GO" id="GO:0022857">
    <property type="term" value="F:transmembrane transporter activity"/>
    <property type="evidence" value="ECO:0007669"/>
    <property type="project" value="TreeGrafter"/>
</dbReference>
<evidence type="ECO:0000256" key="5">
    <source>
        <dbReference type="ARBA" id="ARBA00023136"/>
    </source>
</evidence>
<dbReference type="InterPro" id="IPR050250">
    <property type="entry name" value="Macrolide_Exporter_MacB"/>
</dbReference>
<dbReference type="EMBL" id="BARS01011848">
    <property type="protein sequence ID" value="GAF94417.1"/>
    <property type="molecule type" value="Genomic_DNA"/>
</dbReference>